<feature type="binding site" evidence="13">
    <location>
        <position position="455"/>
    </location>
    <ligand>
        <name>Zn(2+)</name>
        <dbReference type="ChEBI" id="CHEBI:29105"/>
        <note>catalytic</note>
    </ligand>
</feature>
<evidence type="ECO:0000256" key="8">
    <source>
        <dbReference type="ARBA" id="ARBA00022840"/>
    </source>
</evidence>
<accession>A0A2M7B9N0</accession>
<dbReference type="FunFam" id="3.30.980.10:FF:000005">
    <property type="entry name" value="Threonyl-tRNA synthetase, mitochondrial"/>
    <property type="match status" value="1"/>
</dbReference>
<organism evidence="15 16">
    <name type="scientific">Candidatus Tagabacteria bacterium CG03_land_8_20_14_0_80_41_22</name>
    <dbReference type="NCBI Taxonomy" id="1975020"/>
    <lineage>
        <taxon>Bacteria</taxon>
        <taxon>Candidatus Tagaibacteriota</taxon>
    </lineage>
</organism>
<dbReference type="PANTHER" id="PTHR11451">
    <property type="entry name" value="THREONINE-TRNA LIGASE"/>
    <property type="match status" value="1"/>
</dbReference>
<dbReference type="GO" id="GO:0004829">
    <property type="term" value="F:threonine-tRNA ligase activity"/>
    <property type="evidence" value="ECO:0007669"/>
    <property type="project" value="UniProtKB-UniRule"/>
</dbReference>
<dbReference type="SMART" id="SM00863">
    <property type="entry name" value="tRNA_SAD"/>
    <property type="match status" value="1"/>
</dbReference>
<dbReference type="Gene3D" id="3.30.930.10">
    <property type="entry name" value="Bira Bifunctional Protein, Domain 2"/>
    <property type="match status" value="1"/>
</dbReference>
<comment type="caution">
    <text evidence="15">The sequence shown here is derived from an EMBL/GenBank/DDBJ whole genome shotgun (WGS) entry which is preliminary data.</text>
</comment>
<keyword evidence="2 13" id="KW-0963">Cytoplasm</keyword>
<dbReference type="InterPro" id="IPR012947">
    <property type="entry name" value="tRNA_SAD"/>
</dbReference>
<evidence type="ECO:0000313" key="16">
    <source>
        <dbReference type="Proteomes" id="UP000228561"/>
    </source>
</evidence>
<dbReference type="PRINTS" id="PR01047">
    <property type="entry name" value="TRNASYNTHTHR"/>
</dbReference>
<evidence type="ECO:0000256" key="10">
    <source>
        <dbReference type="ARBA" id="ARBA00022917"/>
    </source>
</evidence>
<reference evidence="16" key="1">
    <citation type="submission" date="2017-09" db="EMBL/GenBank/DDBJ databases">
        <title>Depth-based differentiation of microbial function through sediment-hosted aquifers and enrichment of novel symbionts in the deep terrestrial subsurface.</title>
        <authorList>
            <person name="Probst A.J."/>
            <person name="Ladd B."/>
            <person name="Jarett J.K."/>
            <person name="Geller-Mcgrath D.E."/>
            <person name="Sieber C.M.K."/>
            <person name="Emerson J.B."/>
            <person name="Anantharaman K."/>
            <person name="Thomas B.C."/>
            <person name="Malmstrom R."/>
            <person name="Stieglmeier M."/>
            <person name="Klingl A."/>
            <person name="Woyke T."/>
            <person name="Ryan C.M."/>
            <person name="Banfield J.F."/>
        </authorList>
    </citation>
    <scope>NUCLEOTIDE SEQUENCE [LARGE SCALE GENOMIC DNA]</scope>
</reference>
<evidence type="ECO:0000256" key="5">
    <source>
        <dbReference type="ARBA" id="ARBA00022723"/>
    </source>
</evidence>
<feature type="binding site" evidence="13">
    <location>
        <position position="273"/>
    </location>
    <ligand>
        <name>Zn(2+)</name>
        <dbReference type="ChEBI" id="CHEBI:29105"/>
        <note>catalytic</note>
    </ligand>
</feature>
<keyword evidence="6 13" id="KW-0547">Nucleotide-binding</keyword>
<dbReference type="EC" id="6.1.1.3" evidence="13"/>
<evidence type="ECO:0000256" key="11">
    <source>
        <dbReference type="ARBA" id="ARBA00023146"/>
    </source>
</evidence>
<dbReference type="InterPro" id="IPR047246">
    <property type="entry name" value="ThrRS_anticodon"/>
</dbReference>
<comment type="catalytic activity">
    <reaction evidence="12 13">
        <text>tRNA(Thr) + L-threonine + ATP = L-threonyl-tRNA(Thr) + AMP + diphosphate + H(+)</text>
        <dbReference type="Rhea" id="RHEA:24624"/>
        <dbReference type="Rhea" id="RHEA-COMP:9670"/>
        <dbReference type="Rhea" id="RHEA-COMP:9704"/>
        <dbReference type="ChEBI" id="CHEBI:15378"/>
        <dbReference type="ChEBI" id="CHEBI:30616"/>
        <dbReference type="ChEBI" id="CHEBI:33019"/>
        <dbReference type="ChEBI" id="CHEBI:57926"/>
        <dbReference type="ChEBI" id="CHEBI:78442"/>
        <dbReference type="ChEBI" id="CHEBI:78534"/>
        <dbReference type="ChEBI" id="CHEBI:456215"/>
        <dbReference type="EC" id="6.1.1.3"/>
    </reaction>
</comment>
<dbReference type="Gene3D" id="3.40.50.800">
    <property type="entry name" value="Anticodon-binding domain"/>
    <property type="match status" value="1"/>
</dbReference>
<dbReference type="InterPro" id="IPR018163">
    <property type="entry name" value="Thr/Ala-tRNA-synth_IIc_edit"/>
</dbReference>
<evidence type="ECO:0000256" key="7">
    <source>
        <dbReference type="ARBA" id="ARBA00022833"/>
    </source>
</evidence>
<dbReference type="CDD" id="cd00860">
    <property type="entry name" value="ThrRS_anticodon"/>
    <property type="match status" value="1"/>
</dbReference>
<sequence>MADIETKRHSLAHMLAMAVLDLRPDTKLGIGPTIENGFYYDFDFNGPPPGADCFEKLEKKMTKLIKGNFEFERREIPADEAKKIFASQPYKLELIEELRKNKQLISIYKSGEFIDLCAGPHIDSTEDLKTVSFKLMKIAGAYWKGSEKNPMLTRIYAVAFDSPDELKNYIQMQEEAERRDHRKLGKELEIFTFSEEIGQGLPIWLPNGTIIKDLLEDLAKKKEAIEGYQRVSTPIIARESLFIKSGHLPHYKESMYSPMDIDGENYYLKPMNCPFHHAVYASRPRSYRELPLRLAEYGLCHRYEKSGELQGLMRVRSMEMNDAHIYVRPDQVKEEIKKVIELHEYYYNLFGVKKTKYRLSLHDKKELGEKYIDMPKAWVENEKILREVLKELKVDYYEAENEAAFYGPKIDIQIYSIIGKEYTLGTVQLDFAQPARFGLKYTNEKGKEEMPYVIHRAPLSTHERFIGFLLEHYAGAFPVWLAPVQVEIIAVSEKFNDYGKKITTILAKEDLRVKFNNDNETLGKKIRNAEFQKMPYIIVVGEKEEKSGTIAVRERGKGDLGTMNIDDFIKKINLEIE</sequence>
<dbReference type="Pfam" id="PF03129">
    <property type="entry name" value="HGTP_anticodon"/>
    <property type="match status" value="1"/>
</dbReference>
<dbReference type="InterPro" id="IPR033728">
    <property type="entry name" value="ThrRS_core"/>
</dbReference>
<dbReference type="CDD" id="cd00771">
    <property type="entry name" value="ThrRS_core"/>
    <property type="match status" value="1"/>
</dbReference>
<dbReference type="Proteomes" id="UP000228561">
    <property type="component" value="Unassembled WGS sequence"/>
</dbReference>
<dbReference type="GO" id="GO:0005524">
    <property type="term" value="F:ATP binding"/>
    <property type="evidence" value="ECO:0007669"/>
    <property type="project" value="UniProtKB-UniRule"/>
</dbReference>
<dbReference type="HAMAP" id="MF_00184">
    <property type="entry name" value="Thr_tRNA_synth"/>
    <property type="match status" value="1"/>
</dbReference>
<evidence type="ECO:0000256" key="2">
    <source>
        <dbReference type="ARBA" id="ARBA00022490"/>
    </source>
</evidence>
<comment type="cofactor">
    <cofactor evidence="13">
        <name>Zn(2+)</name>
        <dbReference type="ChEBI" id="CHEBI:29105"/>
    </cofactor>
    <text evidence="13">Binds 1 zinc ion per subunit.</text>
</comment>
<dbReference type="FunFam" id="3.30.930.10:FF:000002">
    <property type="entry name" value="Threonine--tRNA ligase"/>
    <property type="match status" value="1"/>
</dbReference>
<keyword evidence="3 13" id="KW-0820">tRNA-binding</keyword>
<dbReference type="Gene3D" id="3.30.54.20">
    <property type="match status" value="1"/>
</dbReference>
<protein>
    <recommendedName>
        <fullName evidence="13">Threonine--tRNA ligase</fullName>
        <ecNumber evidence="13">6.1.1.3</ecNumber>
    </recommendedName>
    <alternativeName>
        <fullName evidence="13">Threonyl-tRNA synthetase</fullName>
        <shortName evidence="13">ThrRS</shortName>
    </alternativeName>
</protein>
<comment type="subcellular location">
    <subcellularLocation>
        <location evidence="13">Cytoplasm</location>
    </subcellularLocation>
</comment>
<dbReference type="EMBL" id="PEVG01000005">
    <property type="protein sequence ID" value="PIU99759.1"/>
    <property type="molecule type" value="Genomic_DNA"/>
</dbReference>
<dbReference type="SUPFAM" id="SSF55186">
    <property type="entry name" value="ThrRS/AlaRS common domain"/>
    <property type="match status" value="1"/>
</dbReference>
<evidence type="ECO:0000256" key="6">
    <source>
        <dbReference type="ARBA" id="ARBA00022741"/>
    </source>
</evidence>
<dbReference type="GO" id="GO:0005737">
    <property type="term" value="C:cytoplasm"/>
    <property type="evidence" value="ECO:0007669"/>
    <property type="project" value="UniProtKB-SubCell"/>
</dbReference>
<dbReference type="InterPro" id="IPR006195">
    <property type="entry name" value="aa-tRNA-synth_II"/>
</dbReference>
<keyword evidence="4 13" id="KW-0436">Ligase</keyword>
<dbReference type="SUPFAM" id="SSF52954">
    <property type="entry name" value="Class II aaRS ABD-related"/>
    <property type="match status" value="1"/>
</dbReference>
<dbReference type="GO" id="GO:0000049">
    <property type="term" value="F:tRNA binding"/>
    <property type="evidence" value="ECO:0007669"/>
    <property type="project" value="UniProtKB-KW"/>
</dbReference>
<feature type="binding site" evidence="13">
    <location>
        <position position="324"/>
    </location>
    <ligand>
        <name>Zn(2+)</name>
        <dbReference type="ChEBI" id="CHEBI:29105"/>
        <note>catalytic</note>
    </ligand>
</feature>
<dbReference type="PANTHER" id="PTHR11451:SF44">
    <property type="entry name" value="THREONINE--TRNA LIGASE, CHLOROPLASTIC_MITOCHONDRIAL 2"/>
    <property type="match status" value="1"/>
</dbReference>
<dbReference type="PROSITE" id="PS50862">
    <property type="entry name" value="AA_TRNA_LIGASE_II"/>
    <property type="match status" value="1"/>
</dbReference>
<dbReference type="AlphaFoldDB" id="A0A2M7B9N0"/>
<dbReference type="InterPro" id="IPR045864">
    <property type="entry name" value="aa-tRNA-synth_II/BPL/LPL"/>
</dbReference>
<dbReference type="SUPFAM" id="SSF55681">
    <property type="entry name" value="Class II aaRS and biotin synthetases"/>
    <property type="match status" value="1"/>
</dbReference>
<evidence type="ECO:0000256" key="1">
    <source>
        <dbReference type="ARBA" id="ARBA00008226"/>
    </source>
</evidence>
<dbReference type="Gene3D" id="3.30.980.10">
    <property type="entry name" value="Threonyl-trna Synthetase, Chain A, domain 2"/>
    <property type="match status" value="1"/>
</dbReference>
<keyword evidence="9 13" id="KW-0694">RNA-binding</keyword>
<dbReference type="InterPro" id="IPR002320">
    <property type="entry name" value="Thr-tRNA-ligase_IIa"/>
</dbReference>
<comment type="similarity">
    <text evidence="1 13">Belongs to the class-II aminoacyl-tRNA synthetase family.</text>
</comment>
<dbReference type="InterPro" id="IPR004154">
    <property type="entry name" value="Anticodon-bd"/>
</dbReference>
<keyword evidence="11 13" id="KW-0030">Aminoacyl-tRNA synthetase</keyword>
<evidence type="ECO:0000256" key="4">
    <source>
        <dbReference type="ARBA" id="ARBA00022598"/>
    </source>
</evidence>
<dbReference type="Pfam" id="PF07973">
    <property type="entry name" value="tRNA_SAD"/>
    <property type="match status" value="1"/>
</dbReference>
<keyword evidence="10 13" id="KW-0648">Protein biosynthesis</keyword>
<dbReference type="NCBIfam" id="TIGR00418">
    <property type="entry name" value="thrS"/>
    <property type="match status" value="1"/>
</dbReference>
<evidence type="ECO:0000259" key="14">
    <source>
        <dbReference type="PROSITE" id="PS50862"/>
    </source>
</evidence>
<keyword evidence="5 13" id="KW-0479">Metal-binding</keyword>
<dbReference type="InterPro" id="IPR002314">
    <property type="entry name" value="aa-tRNA-synt_IIb"/>
</dbReference>
<evidence type="ECO:0000256" key="13">
    <source>
        <dbReference type="HAMAP-Rule" id="MF_00184"/>
    </source>
</evidence>
<keyword evidence="8 13" id="KW-0067">ATP-binding</keyword>
<dbReference type="FunFam" id="3.40.50.800:FF:000001">
    <property type="entry name" value="Threonine--tRNA ligase"/>
    <property type="match status" value="1"/>
</dbReference>
<feature type="domain" description="Aminoacyl-transfer RNA synthetases class-II family profile" evidence="14">
    <location>
        <begin position="211"/>
        <end position="478"/>
    </location>
</feature>
<proteinExistence type="inferred from homology"/>
<dbReference type="GO" id="GO:0046872">
    <property type="term" value="F:metal ion binding"/>
    <property type="evidence" value="ECO:0007669"/>
    <property type="project" value="UniProtKB-KW"/>
</dbReference>
<evidence type="ECO:0000256" key="12">
    <source>
        <dbReference type="ARBA" id="ARBA00049515"/>
    </source>
</evidence>
<evidence type="ECO:0000313" key="15">
    <source>
        <dbReference type="EMBL" id="PIU99759.1"/>
    </source>
</evidence>
<comment type="subunit">
    <text evidence="13">Homodimer.</text>
</comment>
<dbReference type="GO" id="GO:0006435">
    <property type="term" value="P:threonyl-tRNA aminoacylation"/>
    <property type="evidence" value="ECO:0007669"/>
    <property type="project" value="UniProtKB-UniRule"/>
</dbReference>
<keyword evidence="7 13" id="KW-0862">Zinc</keyword>
<gene>
    <name evidence="13" type="primary">thrS</name>
    <name evidence="15" type="ORF">COS58_00600</name>
</gene>
<comment type="caution">
    <text evidence="13">Lacks conserved residue(s) required for the propagation of feature annotation.</text>
</comment>
<dbReference type="InterPro" id="IPR036621">
    <property type="entry name" value="Anticodon-bd_dom_sf"/>
</dbReference>
<evidence type="ECO:0000256" key="3">
    <source>
        <dbReference type="ARBA" id="ARBA00022555"/>
    </source>
</evidence>
<name>A0A2M7B9N0_9BACT</name>
<dbReference type="Pfam" id="PF00587">
    <property type="entry name" value="tRNA-synt_2b"/>
    <property type="match status" value="1"/>
</dbReference>
<evidence type="ECO:0000256" key="9">
    <source>
        <dbReference type="ARBA" id="ARBA00022884"/>
    </source>
</evidence>